<dbReference type="EMBL" id="JAEPWM010000011">
    <property type="protein sequence ID" value="MBK6008692.1"/>
    <property type="molecule type" value="Genomic_DNA"/>
</dbReference>
<keyword evidence="2" id="KW-0479">Metal-binding</keyword>
<sequence length="119" mass="12633">MNLRSLFVAGYIALAAAGAHAHALLDHAEPRVGSQVPSAPAEVRLWFSEPLEGAFSTLTVTDASGRRVDRGDAQLDPSNKALLRVSLQAVAPGAYSVHWRVVSVDTHVTQGDFVFRVGG</sequence>
<feature type="signal peptide" evidence="5">
    <location>
        <begin position="1"/>
        <end position="21"/>
    </location>
</feature>
<evidence type="ECO:0000259" key="6">
    <source>
        <dbReference type="Pfam" id="PF04234"/>
    </source>
</evidence>
<dbReference type="AlphaFoldDB" id="A0A934TXZ1"/>
<dbReference type="InterPro" id="IPR014756">
    <property type="entry name" value="Ig_E-set"/>
</dbReference>
<dbReference type="GO" id="GO:0042597">
    <property type="term" value="C:periplasmic space"/>
    <property type="evidence" value="ECO:0007669"/>
    <property type="project" value="InterPro"/>
</dbReference>
<dbReference type="Pfam" id="PF04234">
    <property type="entry name" value="CopC"/>
    <property type="match status" value="1"/>
</dbReference>
<dbReference type="RefSeq" id="WP_201176436.1">
    <property type="nucleotide sequence ID" value="NZ_JAEPWM010000011.1"/>
</dbReference>
<keyword evidence="8" id="KW-1185">Reference proteome</keyword>
<dbReference type="GO" id="GO:0006825">
    <property type="term" value="P:copper ion transport"/>
    <property type="evidence" value="ECO:0007669"/>
    <property type="project" value="InterPro"/>
</dbReference>
<feature type="domain" description="CopC" evidence="6">
    <location>
        <begin position="22"/>
        <end position="117"/>
    </location>
</feature>
<protein>
    <submittedName>
        <fullName evidence="7">Copper resistance protein CopC</fullName>
    </submittedName>
</protein>
<dbReference type="InterPro" id="IPR014755">
    <property type="entry name" value="Cu-Rt/internalin_Ig-like"/>
</dbReference>
<evidence type="ECO:0000313" key="8">
    <source>
        <dbReference type="Proteomes" id="UP000630528"/>
    </source>
</evidence>
<dbReference type="InterPro" id="IPR007348">
    <property type="entry name" value="CopC_dom"/>
</dbReference>
<dbReference type="GO" id="GO:0046688">
    <property type="term" value="P:response to copper ion"/>
    <property type="evidence" value="ECO:0007669"/>
    <property type="project" value="InterPro"/>
</dbReference>
<dbReference type="PANTHER" id="PTHR34820">
    <property type="entry name" value="INNER MEMBRANE PROTEIN YEBZ"/>
    <property type="match status" value="1"/>
</dbReference>
<dbReference type="PANTHER" id="PTHR34820:SF4">
    <property type="entry name" value="INNER MEMBRANE PROTEIN YEBZ"/>
    <property type="match status" value="1"/>
</dbReference>
<reference evidence="7" key="2">
    <citation type="submission" date="2021-01" db="EMBL/GenBank/DDBJ databases">
        <authorList>
            <person name="Kang M."/>
        </authorList>
    </citation>
    <scope>NUCLEOTIDE SEQUENCE</scope>
    <source>
        <strain evidence="7">KACC 17527</strain>
    </source>
</reference>
<dbReference type="GO" id="GO:0005507">
    <property type="term" value="F:copper ion binding"/>
    <property type="evidence" value="ECO:0007669"/>
    <property type="project" value="InterPro"/>
</dbReference>
<accession>A0A934TXZ1</accession>
<name>A0A934TXZ1_9BURK</name>
<evidence type="ECO:0000256" key="4">
    <source>
        <dbReference type="ARBA" id="ARBA00023008"/>
    </source>
</evidence>
<keyword evidence="3 5" id="KW-0732">Signal</keyword>
<organism evidence="7 8">
    <name type="scientific">Ramlibacter ginsenosidimutans</name>
    <dbReference type="NCBI Taxonomy" id="502333"/>
    <lineage>
        <taxon>Bacteria</taxon>
        <taxon>Pseudomonadati</taxon>
        <taxon>Pseudomonadota</taxon>
        <taxon>Betaproteobacteria</taxon>
        <taxon>Burkholderiales</taxon>
        <taxon>Comamonadaceae</taxon>
        <taxon>Ramlibacter</taxon>
    </lineage>
</organism>
<dbReference type="Proteomes" id="UP000630528">
    <property type="component" value="Unassembled WGS sequence"/>
</dbReference>
<evidence type="ECO:0000256" key="3">
    <source>
        <dbReference type="ARBA" id="ARBA00022729"/>
    </source>
</evidence>
<evidence type="ECO:0000313" key="7">
    <source>
        <dbReference type="EMBL" id="MBK6008692.1"/>
    </source>
</evidence>
<dbReference type="InterPro" id="IPR032694">
    <property type="entry name" value="CopC/D"/>
</dbReference>
<dbReference type="GO" id="GO:0005886">
    <property type="term" value="C:plasma membrane"/>
    <property type="evidence" value="ECO:0007669"/>
    <property type="project" value="TreeGrafter"/>
</dbReference>
<reference evidence="7" key="1">
    <citation type="journal article" date="2012" name="J. Microbiol. Biotechnol.">
        <title>Ramlibacter ginsenosidimutans sp. nov., with ginsenoside-converting activity.</title>
        <authorList>
            <person name="Wang L."/>
            <person name="An D.S."/>
            <person name="Kim S.G."/>
            <person name="Jin F.X."/>
            <person name="Kim S.C."/>
            <person name="Lee S.T."/>
            <person name="Im W.T."/>
        </authorList>
    </citation>
    <scope>NUCLEOTIDE SEQUENCE</scope>
    <source>
        <strain evidence="7">KACC 17527</strain>
    </source>
</reference>
<dbReference type="Gene3D" id="2.60.40.1220">
    <property type="match status" value="1"/>
</dbReference>
<dbReference type="SUPFAM" id="SSF81296">
    <property type="entry name" value="E set domains"/>
    <property type="match status" value="1"/>
</dbReference>
<comment type="caution">
    <text evidence="7">The sequence shown here is derived from an EMBL/GenBank/DDBJ whole genome shotgun (WGS) entry which is preliminary data.</text>
</comment>
<dbReference type="GO" id="GO:0030313">
    <property type="term" value="C:cell envelope"/>
    <property type="evidence" value="ECO:0007669"/>
    <property type="project" value="UniProtKB-SubCell"/>
</dbReference>
<feature type="chain" id="PRO_5037335258" evidence="5">
    <location>
        <begin position="22"/>
        <end position="119"/>
    </location>
</feature>
<comment type="subcellular location">
    <subcellularLocation>
        <location evidence="1">Cell envelope</location>
    </subcellularLocation>
</comment>
<keyword evidence="4" id="KW-0186">Copper</keyword>
<evidence type="ECO:0000256" key="5">
    <source>
        <dbReference type="SAM" id="SignalP"/>
    </source>
</evidence>
<gene>
    <name evidence="7" type="ORF">JJB11_21540</name>
</gene>
<evidence type="ECO:0000256" key="1">
    <source>
        <dbReference type="ARBA" id="ARBA00004196"/>
    </source>
</evidence>
<evidence type="ECO:0000256" key="2">
    <source>
        <dbReference type="ARBA" id="ARBA00022723"/>
    </source>
</evidence>
<proteinExistence type="predicted"/>